<dbReference type="Pfam" id="PF00300">
    <property type="entry name" value="His_Phos_1"/>
    <property type="match status" value="1"/>
</dbReference>
<proteinExistence type="predicted"/>
<reference evidence="1 2" key="1">
    <citation type="submission" date="2018-07" db="EMBL/GenBank/DDBJ databases">
        <title>Halioglobus sp. genome submission.</title>
        <authorList>
            <person name="Ye M.-Q."/>
            <person name="Du Z.-J."/>
        </authorList>
    </citation>
    <scope>NUCLEOTIDE SEQUENCE [LARGE SCALE GENOMIC DNA]</scope>
    <source>
        <strain evidence="1 2">U0301</strain>
    </source>
</reference>
<dbReference type="InterPro" id="IPR013078">
    <property type="entry name" value="His_Pase_superF_clade-1"/>
</dbReference>
<dbReference type="CDD" id="cd07067">
    <property type="entry name" value="HP_PGM_like"/>
    <property type="match status" value="1"/>
</dbReference>
<accession>A0A3L7E2D0</accession>
<evidence type="ECO:0000313" key="1">
    <source>
        <dbReference type="EMBL" id="RLQ22342.1"/>
    </source>
</evidence>
<organism evidence="1 2">
    <name type="scientific">Seongchinamella sediminis</name>
    <dbReference type="NCBI Taxonomy" id="2283635"/>
    <lineage>
        <taxon>Bacteria</taxon>
        <taxon>Pseudomonadati</taxon>
        <taxon>Pseudomonadota</taxon>
        <taxon>Gammaproteobacteria</taxon>
        <taxon>Cellvibrionales</taxon>
        <taxon>Halieaceae</taxon>
        <taxon>Seongchinamella</taxon>
    </lineage>
</organism>
<sequence length="166" mass="18291">MKTLHLLRHAKSAWNEPGLPDRERGLNKRGRRDAPRMGAALAAEIAPQGIFVSPARRARLTLDGLCEGWPALAACQHTSEEALYTFDAADLWRWLMAADDRKPGLFLIGHNPALTELVNELLGQRQLDNLPTAAYARLGLALDSWVQLQAGCGQLERLLPPRQLAG</sequence>
<dbReference type="SUPFAM" id="SSF53254">
    <property type="entry name" value="Phosphoglycerate mutase-like"/>
    <property type="match status" value="1"/>
</dbReference>
<protein>
    <submittedName>
        <fullName evidence="1">Phosphoglycerate mutase</fullName>
    </submittedName>
</protein>
<keyword evidence="2" id="KW-1185">Reference proteome</keyword>
<dbReference type="PANTHER" id="PTHR47623">
    <property type="entry name" value="OS09G0287300 PROTEIN"/>
    <property type="match status" value="1"/>
</dbReference>
<dbReference type="Proteomes" id="UP000265509">
    <property type="component" value="Unassembled WGS sequence"/>
</dbReference>
<dbReference type="Gene3D" id="3.40.50.1240">
    <property type="entry name" value="Phosphoglycerate mutase-like"/>
    <property type="match status" value="1"/>
</dbReference>
<dbReference type="PANTHER" id="PTHR47623:SF1">
    <property type="entry name" value="OS09G0287300 PROTEIN"/>
    <property type="match status" value="1"/>
</dbReference>
<dbReference type="AlphaFoldDB" id="A0A3L7E2D0"/>
<name>A0A3L7E2D0_9GAMM</name>
<evidence type="ECO:0000313" key="2">
    <source>
        <dbReference type="Proteomes" id="UP000265509"/>
    </source>
</evidence>
<dbReference type="EMBL" id="QRAN01000007">
    <property type="protein sequence ID" value="RLQ22342.1"/>
    <property type="molecule type" value="Genomic_DNA"/>
</dbReference>
<dbReference type="InterPro" id="IPR029033">
    <property type="entry name" value="His_PPase_superfam"/>
</dbReference>
<dbReference type="OrthoDB" id="9810154at2"/>
<gene>
    <name evidence="1" type="ORF">DWB85_08680</name>
</gene>
<comment type="caution">
    <text evidence="1">The sequence shown here is derived from an EMBL/GenBank/DDBJ whole genome shotgun (WGS) entry which is preliminary data.</text>
</comment>
<dbReference type="SMART" id="SM00855">
    <property type="entry name" value="PGAM"/>
    <property type="match status" value="1"/>
</dbReference>
<dbReference type="RefSeq" id="WP_117953815.1">
    <property type="nucleotide sequence ID" value="NZ_QRAN01000007.1"/>
</dbReference>